<accession>A0A0C7QW66</accession>
<evidence type="ECO:0000256" key="2">
    <source>
        <dbReference type="SAM" id="MobiDB-lite"/>
    </source>
</evidence>
<dbReference type="EMBL" id="CEKZ01000022">
    <property type="protein sequence ID" value="CEQ04901.1"/>
    <property type="molecule type" value="Genomic_DNA"/>
</dbReference>
<dbReference type="GO" id="GO:0042973">
    <property type="term" value="F:glucan endo-1,3-beta-D-glucosidase activity"/>
    <property type="evidence" value="ECO:0007669"/>
    <property type="project" value="UniProtKB-EC"/>
</dbReference>
<keyword evidence="3" id="KW-0732">Signal</keyword>
<dbReference type="Pfam" id="PF00395">
    <property type="entry name" value="SLH"/>
    <property type="match status" value="3"/>
</dbReference>
<feature type="compositionally biased region" description="Basic and acidic residues" evidence="2">
    <location>
        <begin position="203"/>
        <end position="215"/>
    </location>
</feature>
<dbReference type="GO" id="GO:0031176">
    <property type="term" value="F:endo-1,4-beta-xylanase activity"/>
    <property type="evidence" value="ECO:0007669"/>
    <property type="project" value="UniProtKB-EC"/>
</dbReference>
<feature type="compositionally biased region" description="Polar residues" evidence="2">
    <location>
        <begin position="217"/>
        <end position="227"/>
    </location>
</feature>
<evidence type="ECO:0000313" key="5">
    <source>
        <dbReference type="EMBL" id="CEQ04901.1"/>
    </source>
</evidence>
<dbReference type="AlphaFoldDB" id="A0A0C7QW66"/>
<evidence type="ECO:0000313" key="6">
    <source>
        <dbReference type="Proteomes" id="UP000049127"/>
    </source>
</evidence>
<dbReference type="PANTHER" id="PTHR43308">
    <property type="entry name" value="OUTER MEMBRANE PROTEIN ALPHA-RELATED"/>
    <property type="match status" value="1"/>
</dbReference>
<keyword evidence="5" id="KW-0326">Glycosidase</keyword>
<feature type="chain" id="PRO_5009760296" evidence="3">
    <location>
        <begin position="24"/>
        <end position="319"/>
    </location>
</feature>
<evidence type="ECO:0000256" key="3">
    <source>
        <dbReference type="SAM" id="SignalP"/>
    </source>
</evidence>
<gene>
    <name evidence="5" type="primary">xynA1_8</name>
    <name evidence="5" type="ORF">R28058_26181</name>
</gene>
<feature type="region of interest" description="Disordered" evidence="2">
    <location>
        <begin position="203"/>
        <end position="227"/>
    </location>
</feature>
<feature type="domain" description="SLH" evidence="4">
    <location>
        <begin position="81"/>
        <end position="144"/>
    </location>
</feature>
<dbReference type="Proteomes" id="UP000049127">
    <property type="component" value="Unassembled WGS sequence"/>
</dbReference>
<evidence type="ECO:0000259" key="4">
    <source>
        <dbReference type="PROSITE" id="PS51272"/>
    </source>
</evidence>
<feature type="signal peptide" evidence="3">
    <location>
        <begin position="1"/>
        <end position="23"/>
    </location>
</feature>
<feature type="domain" description="SLH" evidence="4">
    <location>
        <begin position="145"/>
        <end position="207"/>
    </location>
</feature>
<dbReference type="OrthoDB" id="174569at2"/>
<dbReference type="EC" id="3.2.1.39" evidence="5"/>
<keyword evidence="1" id="KW-0677">Repeat</keyword>
<dbReference type="RefSeq" id="WP_055337057.1">
    <property type="nucleotide sequence ID" value="NZ_CDNF01000031.1"/>
</dbReference>
<protein>
    <submittedName>
        <fullName evidence="5">Glucan endo-1</fullName>
        <ecNumber evidence="5">3.2.1.39</ecNumber>
        <ecNumber evidence="5">3.2.1.8</ecNumber>
    </submittedName>
</protein>
<dbReference type="InterPro" id="IPR051465">
    <property type="entry name" value="Cell_Envelope_Struct_Comp"/>
</dbReference>
<dbReference type="EC" id="3.2.1.8" evidence="5"/>
<keyword evidence="5" id="KW-0378">Hydrolase</keyword>
<proteinExistence type="predicted"/>
<name>A0A0C7QW66_PARSO</name>
<evidence type="ECO:0000256" key="1">
    <source>
        <dbReference type="ARBA" id="ARBA00022737"/>
    </source>
</evidence>
<reference evidence="5 6" key="1">
    <citation type="submission" date="2015-01" db="EMBL/GenBank/DDBJ databases">
        <authorList>
            <person name="Aslett A.Martin."/>
            <person name="De Silva Nishadi"/>
        </authorList>
    </citation>
    <scope>NUCLEOTIDE SEQUENCE [LARGE SCALE GENOMIC DNA]</scope>
    <source>
        <strain evidence="5 6">R28058</strain>
    </source>
</reference>
<sequence>MKKYLISTISLGIILSTAVIANASNNLTDVDGHWANKEISQFMKNSYVNGYEDGTFKPDNSITRAEFVKLVNKYFGFKDKGASKFSDVNSKDWHYDNVLIANKAGYINGYDDNTFRPNNPITREEAAKIIVSIKNKKDSTYDKINTFKDKHLVSNWAKPYIEGAVENGYLKGDDLKNLRPTSSITRAEAVTLLSRIDTEKDKEDALSSASKKDNENTETAGNTNLETKPNHFVDKSINKEDTKLVDLGWVKYIVVTFNEGTIKDYDLYVLDDGSYKSISPSKVDDSGKVVKWEIDKLGYDTIKIKSKVSGEEGIYKFTK</sequence>
<dbReference type="PANTHER" id="PTHR43308:SF5">
    <property type="entry name" value="S-LAYER PROTEIN _ PEPTIDOGLYCAN ENDO-BETA-N-ACETYLGLUCOSAMINIDASE"/>
    <property type="match status" value="1"/>
</dbReference>
<dbReference type="PROSITE" id="PS51272">
    <property type="entry name" value="SLH"/>
    <property type="match status" value="3"/>
</dbReference>
<feature type="domain" description="SLH" evidence="4">
    <location>
        <begin position="22"/>
        <end position="80"/>
    </location>
</feature>
<organism evidence="5 6">
    <name type="scientific">Paraclostridium sordellii</name>
    <name type="common">Clostridium sordellii</name>
    <dbReference type="NCBI Taxonomy" id="1505"/>
    <lineage>
        <taxon>Bacteria</taxon>
        <taxon>Bacillati</taxon>
        <taxon>Bacillota</taxon>
        <taxon>Clostridia</taxon>
        <taxon>Peptostreptococcales</taxon>
        <taxon>Peptostreptococcaceae</taxon>
        <taxon>Paraclostridium</taxon>
    </lineage>
</organism>
<dbReference type="InterPro" id="IPR001119">
    <property type="entry name" value="SLH_dom"/>
</dbReference>